<dbReference type="EMBL" id="ATLV01018576">
    <property type="status" value="NOT_ANNOTATED_CDS"/>
    <property type="molecule type" value="Genomic_DNA"/>
</dbReference>
<evidence type="ECO:0000313" key="3">
    <source>
        <dbReference type="EnsemblMetazoa" id="ASIC010962-PA"/>
    </source>
</evidence>
<gene>
    <name evidence="2" type="ORF">ZHAS_00010962</name>
</gene>
<organism evidence="2">
    <name type="scientific">Anopheles sinensis</name>
    <name type="common">Mosquito</name>
    <dbReference type="NCBI Taxonomy" id="74873"/>
    <lineage>
        <taxon>Eukaryota</taxon>
        <taxon>Metazoa</taxon>
        <taxon>Ecdysozoa</taxon>
        <taxon>Arthropoda</taxon>
        <taxon>Hexapoda</taxon>
        <taxon>Insecta</taxon>
        <taxon>Pterygota</taxon>
        <taxon>Neoptera</taxon>
        <taxon>Endopterygota</taxon>
        <taxon>Diptera</taxon>
        <taxon>Nematocera</taxon>
        <taxon>Culicoidea</taxon>
        <taxon>Culicidae</taxon>
        <taxon>Anophelinae</taxon>
        <taxon>Anopheles</taxon>
    </lineage>
</organism>
<protein>
    <submittedName>
        <fullName evidence="2 3">Coiled-coil domain-containing protein 117-like protein</fullName>
    </submittedName>
</protein>
<feature type="region of interest" description="Disordered" evidence="1">
    <location>
        <begin position="1"/>
        <end position="60"/>
    </location>
</feature>
<dbReference type="EnsemblMetazoa" id="ASIC010962-RA">
    <property type="protein sequence ID" value="ASIC010962-PA"/>
    <property type="gene ID" value="ASIC010962"/>
</dbReference>
<accession>A0A084VYZ3</accession>
<evidence type="ECO:0000313" key="4">
    <source>
        <dbReference type="Proteomes" id="UP000030765"/>
    </source>
</evidence>
<reference evidence="3" key="2">
    <citation type="submission" date="2020-05" db="UniProtKB">
        <authorList>
            <consortium name="EnsemblMetazoa"/>
        </authorList>
    </citation>
    <scope>IDENTIFICATION</scope>
</reference>
<reference evidence="2 4" key="1">
    <citation type="journal article" date="2014" name="BMC Genomics">
        <title>Genome sequence of Anopheles sinensis provides insight into genetics basis of mosquito competence for malaria parasites.</title>
        <authorList>
            <person name="Zhou D."/>
            <person name="Zhang D."/>
            <person name="Ding G."/>
            <person name="Shi L."/>
            <person name="Hou Q."/>
            <person name="Ye Y."/>
            <person name="Xu Y."/>
            <person name="Zhou H."/>
            <person name="Xiong C."/>
            <person name="Li S."/>
            <person name="Yu J."/>
            <person name="Hong S."/>
            <person name="Yu X."/>
            <person name="Zou P."/>
            <person name="Chen C."/>
            <person name="Chang X."/>
            <person name="Wang W."/>
            <person name="Lv Y."/>
            <person name="Sun Y."/>
            <person name="Ma L."/>
            <person name="Shen B."/>
            <person name="Zhu C."/>
        </authorList>
    </citation>
    <scope>NUCLEOTIDE SEQUENCE [LARGE SCALE GENOMIC DNA]</scope>
</reference>
<feature type="compositionally biased region" description="Basic and acidic residues" evidence="1">
    <location>
        <begin position="1"/>
        <end position="23"/>
    </location>
</feature>
<name>A0A084VYZ3_ANOSI</name>
<sequence length="60" mass="6575">MHCFNERAKEGKENMVEGRDPESSKCLVWRSGPELNAEGPGCSGTAKGRIGGREKKDVRV</sequence>
<dbReference type="AlphaFoldDB" id="A0A084VYZ3"/>
<dbReference type="Proteomes" id="UP000030765">
    <property type="component" value="Unassembled WGS sequence"/>
</dbReference>
<proteinExistence type="predicted"/>
<keyword evidence="4" id="KW-1185">Reference proteome</keyword>
<dbReference type="EMBL" id="KE525238">
    <property type="protein sequence ID" value="KFB43187.1"/>
    <property type="molecule type" value="Genomic_DNA"/>
</dbReference>
<evidence type="ECO:0000256" key="1">
    <source>
        <dbReference type="SAM" id="MobiDB-lite"/>
    </source>
</evidence>
<evidence type="ECO:0000313" key="2">
    <source>
        <dbReference type="EMBL" id="KFB43187.1"/>
    </source>
</evidence>
<feature type="compositionally biased region" description="Basic and acidic residues" evidence="1">
    <location>
        <begin position="51"/>
        <end position="60"/>
    </location>
</feature>
<dbReference type="VEuPathDB" id="VectorBase:ASIC010962"/>